<feature type="region of interest" description="Disordered" evidence="1">
    <location>
        <begin position="137"/>
        <end position="175"/>
    </location>
</feature>
<sequence length="428" mass="45578">MSRADQGISADNLADVHLKPKRGRPRKYLKLNYDDTTLNAKKRGKKHLEAIPISPGSGVNGDQSDPAIQIQNVADVGQVVSGVIEAVFDAGYLLCVRVGGSGVTLRGVVFKPGHYAPVLAVNDVAPDVQMISRNTVPFATENKTNGSNPRSKNGEVPSRESSGAKLGFKCTPPHSTWDASKDKSIFAQISPSGSSRGSVVPVVLQPAKLTNGSSVATKSFTIQTADIDSSKGKEVLVGTSTAKESAPANPFQPQTSQQVLQGDDSVENSSDDQSFVVVARDSDGKSMTLPSTPFESLVTEVIKRIQTPSLSTEMQTENDKSTGGKTSAKECKGNSEVVANIVDGPLMIEPLKAVQPHDDSSESNPKALDDESRTGKMTELLQILQENVMETPEPWAEVQNLGLVLKLDEPGESETVIGDEETSNQKQI</sequence>
<feature type="compositionally biased region" description="Basic and acidic residues" evidence="1">
    <location>
        <begin position="317"/>
        <end position="331"/>
    </location>
</feature>
<proteinExistence type="predicted"/>
<evidence type="ECO:0000313" key="2">
    <source>
        <dbReference type="Proteomes" id="UP000504609"/>
    </source>
</evidence>
<reference evidence="3" key="1">
    <citation type="submission" date="2025-08" db="UniProtKB">
        <authorList>
            <consortium name="RefSeq"/>
        </authorList>
    </citation>
    <scope>IDENTIFICATION</scope>
    <source>
        <tissue evidence="3">Young leaves</tissue>
    </source>
</reference>
<dbReference type="GeneID" id="111447491"/>
<name>A0A6J1FUW0_CUCMO</name>
<gene>
    <name evidence="3" type="primary">LOC111447491</name>
</gene>
<dbReference type="PANTHER" id="PTHR34682">
    <property type="entry name" value="AT HOOK MOTIF-CONTAINING PROTEIN"/>
    <property type="match status" value="1"/>
</dbReference>
<feature type="compositionally biased region" description="Polar residues" evidence="1">
    <location>
        <begin position="251"/>
        <end position="260"/>
    </location>
</feature>
<accession>A0A6J1FUW0</accession>
<feature type="compositionally biased region" description="Polar residues" evidence="1">
    <location>
        <begin position="137"/>
        <end position="151"/>
    </location>
</feature>
<dbReference type="PANTHER" id="PTHR34682:SF1">
    <property type="entry name" value="PROTEIN METABOLIC NETWORK MODULATOR 1"/>
    <property type="match status" value="1"/>
</dbReference>
<feature type="region of interest" description="Disordered" evidence="1">
    <location>
        <begin position="238"/>
        <end position="272"/>
    </location>
</feature>
<feature type="region of interest" description="Disordered" evidence="1">
    <location>
        <begin position="353"/>
        <end position="377"/>
    </location>
</feature>
<dbReference type="KEGG" id="cmos:111447491"/>
<dbReference type="InterPro" id="IPR045881">
    <property type="entry name" value="MNM1-like"/>
</dbReference>
<feature type="compositionally biased region" description="Basic and acidic residues" evidence="1">
    <location>
        <begin position="367"/>
        <end position="376"/>
    </location>
</feature>
<evidence type="ECO:0000256" key="1">
    <source>
        <dbReference type="SAM" id="MobiDB-lite"/>
    </source>
</evidence>
<dbReference type="Proteomes" id="UP000504609">
    <property type="component" value="Unplaced"/>
</dbReference>
<organism evidence="2 3">
    <name type="scientific">Cucurbita moschata</name>
    <name type="common">Winter crookneck squash</name>
    <name type="synonym">Cucurbita pepo var. moschata</name>
    <dbReference type="NCBI Taxonomy" id="3662"/>
    <lineage>
        <taxon>Eukaryota</taxon>
        <taxon>Viridiplantae</taxon>
        <taxon>Streptophyta</taxon>
        <taxon>Embryophyta</taxon>
        <taxon>Tracheophyta</taxon>
        <taxon>Spermatophyta</taxon>
        <taxon>Magnoliopsida</taxon>
        <taxon>eudicotyledons</taxon>
        <taxon>Gunneridae</taxon>
        <taxon>Pentapetalae</taxon>
        <taxon>rosids</taxon>
        <taxon>fabids</taxon>
        <taxon>Cucurbitales</taxon>
        <taxon>Cucurbitaceae</taxon>
        <taxon>Cucurbiteae</taxon>
        <taxon>Cucurbita</taxon>
    </lineage>
</organism>
<feature type="region of interest" description="Disordered" evidence="1">
    <location>
        <begin position="308"/>
        <end position="331"/>
    </location>
</feature>
<protein>
    <submittedName>
        <fullName evidence="3">Uncharacterized protein LOC111447491 isoform X1</fullName>
    </submittedName>
</protein>
<dbReference type="RefSeq" id="XP_022942458.1">
    <property type="nucleotide sequence ID" value="XM_023086690.1"/>
</dbReference>
<dbReference type="AlphaFoldDB" id="A0A6J1FUW0"/>
<keyword evidence="2" id="KW-1185">Reference proteome</keyword>
<evidence type="ECO:0000313" key="3">
    <source>
        <dbReference type="RefSeq" id="XP_022942458.1"/>
    </source>
</evidence>